<dbReference type="Proteomes" id="UP000237846">
    <property type="component" value="Unassembled WGS sequence"/>
</dbReference>
<keyword evidence="4" id="KW-1185">Reference proteome</keyword>
<dbReference type="PRINTS" id="PR00111">
    <property type="entry name" value="ABHYDROLASE"/>
</dbReference>
<dbReference type="GO" id="GO:0016020">
    <property type="term" value="C:membrane"/>
    <property type="evidence" value="ECO:0007669"/>
    <property type="project" value="TreeGrafter"/>
</dbReference>
<dbReference type="RefSeq" id="WP_106240804.1">
    <property type="nucleotide sequence ID" value="NZ_PVZC01000001.1"/>
</dbReference>
<dbReference type="AlphaFoldDB" id="A0A2T0QFL5"/>
<dbReference type="EMBL" id="PVZC01000001">
    <property type="protein sequence ID" value="PRY02718.1"/>
    <property type="molecule type" value="Genomic_DNA"/>
</dbReference>
<sequence>MFLHAGIADRRMWRAQPAEFGGPCRAIAVDLRGFGDSSDAAGPFSRTGDLLALLDALEIDRATLVACSFSGAAAIEVAPDHRDRVTRLALSGSALPGRDWSARLDALFAAELGDGDPEDVDTVAPAETRLWPAVSARGEDAVGPEVFALTREMNRAALAREVALGDTAREVPPDPSLASRLGELAAPALVAVGEHDLPGIRDNARALAAGIGGAELVVIPGAAHLAPLENPGAFNCALGALRAR</sequence>
<dbReference type="PANTHER" id="PTHR43798:SF31">
    <property type="entry name" value="AB HYDROLASE SUPERFAMILY PROTEIN YCLE"/>
    <property type="match status" value="1"/>
</dbReference>
<dbReference type="Pfam" id="PF12697">
    <property type="entry name" value="Abhydrolase_6"/>
    <property type="match status" value="1"/>
</dbReference>
<proteinExistence type="predicted"/>
<organism evidence="3 4">
    <name type="scientific">Allonocardiopsis opalescens</name>
    <dbReference type="NCBI Taxonomy" id="1144618"/>
    <lineage>
        <taxon>Bacteria</taxon>
        <taxon>Bacillati</taxon>
        <taxon>Actinomycetota</taxon>
        <taxon>Actinomycetes</taxon>
        <taxon>Streptosporangiales</taxon>
        <taxon>Allonocardiopsis</taxon>
    </lineage>
</organism>
<dbReference type="OrthoDB" id="495620at2"/>
<dbReference type="InterPro" id="IPR029058">
    <property type="entry name" value="AB_hydrolase_fold"/>
</dbReference>
<evidence type="ECO:0000256" key="1">
    <source>
        <dbReference type="ARBA" id="ARBA00022801"/>
    </source>
</evidence>
<dbReference type="InterPro" id="IPR050266">
    <property type="entry name" value="AB_hydrolase_sf"/>
</dbReference>
<keyword evidence="1" id="KW-0378">Hydrolase</keyword>
<name>A0A2T0QFL5_9ACTN</name>
<dbReference type="SUPFAM" id="SSF53474">
    <property type="entry name" value="alpha/beta-Hydrolases"/>
    <property type="match status" value="1"/>
</dbReference>
<comment type="caution">
    <text evidence="3">The sequence shown here is derived from an EMBL/GenBank/DDBJ whole genome shotgun (WGS) entry which is preliminary data.</text>
</comment>
<reference evidence="3 4" key="1">
    <citation type="submission" date="2018-03" db="EMBL/GenBank/DDBJ databases">
        <title>Genomic Encyclopedia of Archaeal and Bacterial Type Strains, Phase II (KMG-II): from individual species to whole genera.</title>
        <authorList>
            <person name="Goeker M."/>
        </authorList>
    </citation>
    <scope>NUCLEOTIDE SEQUENCE [LARGE SCALE GENOMIC DNA]</scope>
    <source>
        <strain evidence="3 4">DSM 45601</strain>
    </source>
</reference>
<evidence type="ECO:0000313" key="4">
    <source>
        <dbReference type="Proteomes" id="UP000237846"/>
    </source>
</evidence>
<dbReference type="InterPro" id="IPR000073">
    <property type="entry name" value="AB_hydrolase_1"/>
</dbReference>
<gene>
    <name evidence="3" type="ORF">CLV72_1011321</name>
</gene>
<dbReference type="GO" id="GO:0016787">
    <property type="term" value="F:hydrolase activity"/>
    <property type="evidence" value="ECO:0007669"/>
    <property type="project" value="UniProtKB-KW"/>
</dbReference>
<feature type="domain" description="AB hydrolase-1" evidence="2">
    <location>
        <begin position="2"/>
        <end position="234"/>
    </location>
</feature>
<evidence type="ECO:0000313" key="3">
    <source>
        <dbReference type="EMBL" id="PRY02718.1"/>
    </source>
</evidence>
<evidence type="ECO:0000259" key="2">
    <source>
        <dbReference type="Pfam" id="PF12697"/>
    </source>
</evidence>
<protein>
    <submittedName>
        <fullName evidence="3">Pimeloyl-ACP methyl ester carboxylesterase</fullName>
    </submittedName>
</protein>
<dbReference type="Gene3D" id="3.40.50.1820">
    <property type="entry name" value="alpha/beta hydrolase"/>
    <property type="match status" value="1"/>
</dbReference>
<accession>A0A2T0QFL5</accession>
<dbReference type="PANTHER" id="PTHR43798">
    <property type="entry name" value="MONOACYLGLYCEROL LIPASE"/>
    <property type="match status" value="1"/>
</dbReference>